<protein>
    <recommendedName>
        <fullName evidence="5">BHLH domain-containing protein</fullName>
    </recommendedName>
</protein>
<comment type="caution">
    <text evidence="6">The sequence shown here is derived from an EMBL/GenBank/DDBJ whole genome shotgun (WGS) entry which is preliminary data.</text>
</comment>
<dbReference type="InterPro" id="IPR054502">
    <property type="entry name" value="bHLH-TF_ACT-like_plant"/>
</dbReference>
<proteinExistence type="predicted"/>
<evidence type="ECO:0000256" key="3">
    <source>
        <dbReference type="ARBA" id="ARBA00023163"/>
    </source>
</evidence>
<evidence type="ECO:0000259" key="5">
    <source>
        <dbReference type="PROSITE" id="PS50888"/>
    </source>
</evidence>
<evidence type="ECO:0000313" key="7">
    <source>
        <dbReference type="Proteomes" id="UP001141552"/>
    </source>
</evidence>
<evidence type="ECO:0000256" key="2">
    <source>
        <dbReference type="ARBA" id="ARBA00023015"/>
    </source>
</evidence>
<dbReference type="Proteomes" id="UP001141552">
    <property type="component" value="Unassembled WGS sequence"/>
</dbReference>
<dbReference type="Gene3D" id="4.10.280.10">
    <property type="entry name" value="Helix-loop-helix DNA-binding domain"/>
    <property type="match status" value="1"/>
</dbReference>
<dbReference type="OrthoDB" id="690068at2759"/>
<comment type="subcellular location">
    <subcellularLocation>
        <location evidence="1">Nucleus</location>
    </subcellularLocation>
</comment>
<reference evidence="6" key="2">
    <citation type="journal article" date="2023" name="Plants (Basel)">
        <title>Annotation of the Turnera subulata (Passifloraceae) Draft Genome Reveals the S-Locus Evolved after the Divergence of Turneroideae from Passifloroideae in a Stepwise Manner.</title>
        <authorList>
            <person name="Henning P.M."/>
            <person name="Roalson E.H."/>
            <person name="Mir W."/>
            <person name="McCubbin A.G."/>
            <person name="Shore J.S."/>
        </authorList>
    </citation>
    <scope>NUCLEOTIDE SEQUENCE</scope>
    <source>
        <strain evidence="6">F60SS</strain>
    </source>
</reference>
<dbReference type="GO" id="GO:0005634">
    <property type="term" value="C:nucleus"/>
    <property type="evidence" value="ECO:0007669"/>
    <property type="project" value="UniProtKB-SubCell"/>
</dbReference>
<keyword evidence="7" id="KW-1185">Reference proteome</keyword>
<keyword evidence="2" id="KW-0805">Transcription regulation</keyword>
<accession>A0A9Q0FYF1</accession>
<name>A0A9Q0FYF1_9ROSI</name>
<reference evidence="6" key="1">
    <citation type="submission" date="2022-02" db="EMBL/GenBank/DDBJ databases">
        <authorList>
            <person name="Henning P.M."/>
            <person name="McCubbin A.G."/>
            <person name="Shore J.S."/>
        </authorList>
    </citation>
    <scope>NUCLEOTIDE SEQUENCE</scope>
    <source>
        <strain evidence="6">F60SS</strain>
        <tissue evidence="6">Leaves</tissue>
    </source>
</reference>
<dbReference type="InterPro" id="IPR036638">
    <property type="entry name" value="HLH_DNA-bd_sf"/>
</dbReference>
<dbReference type="SUPFAM" id="SSF47459">
    <property type="entry name" value="HLH, helix-loop-helix DNA-binding domain"/>
    <property type="match status" value="1"/>
</dbReference>
<evidence type="ECO:0000256" key="4">
    <source>
        <dbReference type="ARBA" id="ARBA00023242"/>
    </source>
</evidence>
<dbReference type="PROSITE" id="PS50888">
    <property type="entry name" value="BHLH"/>
    <property type="match status" value="1"/>
</dbReference>
<evidence type="ECO:0000256" key="1">
    <source>
        <dbReference type="ARBA" id="ARBA00004123"/>
    </source>
</evidence>
<feature type="domain" description="BHLH" evidence="5">
    <location>
        <begin position="325"/>
        <end position="374"/>
    </location>
</feature>
<dbReference type="AlphaFoldDB" id="A0A9Q0FYF1"/>
<keyword evidence="4" id="KW-0539">Nucleus</keyword>
<dbReference type="Pfam" id="PF22754">
    <property type="entry name" value="bHLH-TF_ACT-like_plant"/>
    <property type="match status" value="1"/>
</dbReference>
<organism evidence="6 7">
    <name type="scientific">Turnera subulata</name>
    <dbReference type="NCBI Taxonomy" id="218843"/>
    <lineage>
        <taxon>Eukaryota</taxon>
        <taxon>Viridiplantae</taxon>
        <taxon>Streptophyta</taxon>
        <taxon>Embryophyta</taxon>
        <taxon>Tracheophyta</taxon>
        <taxon>Spermatophyta</taxon>
        <taxon>Magnoliopsida</taxon>
        <taxon>eudicotyledons</taxon>
        <taxon>Gunneridae</taxon>
        <taxon>Pentapetalae</taxon>
        <taxon>rosids</taxon>
        <taxon>fabids</taxon>
        <taxon>Malpighiales</taxon>
        <taxon>Passifloraceae</taxon>
        <taxon>Turnera</taxon>
    </lineage>
</organism>
<dbReference type="PANTHER" id="PTHR46266:SF1">
    <property type="entry name" value="TRANSCRIPTION FACTOR MYC1"/>
    <property type="match status" value="1"/>
</dbReference>
<dbReference type="GO" id="GO:0080090">
    <property type="term" value="P:regulation of primary metabolic process"/>
    <property type="evidence" value="ECO:0007669"/>
    <property type="project" value="UniProtKB-ARBA"/>
</dbReference>
<evidence type="ECO:0000313" key="6">
    <source>
        <dbReference type="EMBL" id="KAJ4839828.1"/>
    </source>
</evidence>
<dbReference type="PANTHER" id="PTHR46266">
    <property type="entry name" value="TRANSCRIPTION FACTOR TT8"/>
    <property type="match status" value="1"/>
</dbReference>
<dbReference type="GO" id="GO:0046983">
    <property type="term" value="F:protein dimerization activity"/>
    <property type="evidence" value="ECO:0007669"/>
    <property type="project" value="InterPro"/>
</dbReference>
<dbReference type="EMBL" id="JAKUCV010003182">
    <property type="protein sequence ID" value="KAJ4839828.1"/>
    <property type="molecule type" value="Genomic_DNA"/>
</dbReference>
<sequence>MTRLSEEEGTGYGAYVSIPENQQLKADEIGLERSEQLRELYNSLLEDEIEQQICLDEHWQMNKLSGFAILHRQTTVVCFPHFSGVIELVSEDHSLIQYIKASLLDFSKPVCSEKFTTAYNAQADDDEDPAHVKGDHINLLDSDNLSNPKGDLEFEKRGALQENMPEEFNMDSPDDYSNGCKHYQQTENAFMPEGLSREASQVQSWDFMDDEFSNGGQDSLNSSEYISEVFVDQEKDLSSPVCKNMSHFRMNEVQNGSHKKFSTLNYTGCQSSFTIWKKGAIVGSRPMIQQNMLKKILFDVPLMHVDSSHRNHSEDGGKVSLATLESCEMSNGHNLSDEQGEYDKLLSLSSMVPSIGKTDKLSILNDTIKYLMELEARIEELESCMGLLDHEVRPRRNCMDLVEQSSDNYDNQKINNVNKAFINKRKACDVDESCCAKPSRAVHKDGLPMDLKVRMKEKEVIIDSKCPSREYILVDFIDAINSLSLDVYSVQSSTLDGILTLTLKSKFRGATVAPAVTTKKALWKVADNS</sequence>
<keyword evidence="3" id="KW-0804">Transcription</keyword>
<dbReference type="InterPro" id="IPR011598">
    <property type="entry name" value="bHLH_dom"/>
</dbReference>
<gene>
    <name evidence="6" type="ORF">Tsubulata_010046</name>
</gene>